<gene>
    <name evidence="1" type="ORF">Q9L42_021385</name>
</gene>
<dbReference type="Proteomes" id="UP001225378">
    <property type="component" value="Plasmid unnamed2"/>
</dbReference>
<protein>
    <recommendedName>
        <fullName evidence="3">DUF551 domain-containing protein</fullName>
    </recommendedName>
</protein>
<keyword evidence="1" id="KW-0614">Plasmid</keyword>
<evidence type="ECO:0000313" key="2">
    <source>
        <dbReference type="Proteomes" id="UP001225378"/>
    </source>
</evidence>
<keyword evidence="2" id="KW-1185">Reference proteome</keyword>
<accession>A0AAU7P123</accession>
<sequence length="89" mass="10211">MDTILNFPWNAIDPANMDLPDLSEDVLIAWDSSTDVHRSTYRGAVYLARDEDKNLAWFDSVSNDLLYRLTDEDAPTHWSLFPDAPQPIE</sequence>
<evidence type="ECO:0008006" key="3">
    <source>
        <dbReference type="Google" id="ProtNLM"/>
    </source>
</evidence>
<proteinExistence type="predicted"/>
<organism evidence="1 2">
    <name type="scientific">Methylomarinum roseum</name>
    <dbReference type="NCBI Taxonomy" id="3067653"/>
    <lineage>
        <taxon>Bacteria</taxon>
        <taxon>Pseudomonadati</taxon>
        <taxon>Pseudomonadota</taxon>
        <taxon>Gammaproteobacteria</taxon>
        <taxon>Methylococcales</taxon>
        <taxon>Methylococcaceae</taxon>
        <taxon>Methylomarinum</taxon>
    </lineage>
</organism>
<dbReference type="AlphaFoldDB" id="A0AAU7P123"/>
<evidence type="ECO:0000313" key="1">
    <source>
        <dbReference type="EMBL" id="XBS22862.1"/>
    </source>
</evidence>
<name>A0AAU7P123_9GAMM</name>
<reference evidence="1 2" key="1">
    <citation type="journal article" date="2024" name="Microbiology">
        <title>Methylomarinum rosea sp. nov., a novel halophilic methanotrophic bacterium from the hypersaline Lake Elton.</title>
        <authorList>
            <person name="Suleimanov R.Z."/>
            <person name="Oshkin I.Y."/>
            <person name="Danilova O.V."/>
            <person name="Suzina N.E."/>
            <person name="Dedysh S.N."/>
        </authorList>
    </citation>
    <scope>NUCLEOTIDE SEQUENCE [LARGE SCALE GENOMIC DNA]</scope>
    <source>
        <strain evidence="1 2">Ch1-1</strain>
        <plasmid evidence="2">unnamed2</plasmid>
    </source>
</reference>
<dbReference type="KEGG" id="mech:Q9L42_021385"/>
<dbReference type="EMBL" id="CP157744">
    <property type="protein sequence ID" value="XBS22862.1"/>
    <property type="molecule type" value="Genomic_DNA"/>
</dbReference>
<geneLocation type="plasmid" evidence="1 2">
    <name>unnamed2</name>
</geneLocation>
<dbReference type="RefSeq" id="WP_305910469.1">
    <property type="nucleotide sequence ID" value="NZ_CP157744.1"/>
</dbReference>